<keyword evidence="2" id="KW-1185">Reference proteome</keyword>
<proteinExistence type="predicted"/>
<dbReference type="AlphaFoldDB" id="A0A834NRW7"/>
<dbReference type="EMBL" id="JACSDY010000010">
    <property type="protein sequence ID" value="KAF7416879.1"/>
    <property type="molecule type" value="Genomic_DNA"/>
</dbReference>
<comment type="caution">
    <text evidence="1">The sequence shown here is derived from an EMBL/GenBank/DDBJ whole genome shotgun (WGS) entry which is preliminary data.</text>
</comment>
<sequence length="125" mass="15230">MEWKNKERQRLDDWYASTLKFLMNIKDYGNNLEYSEKKIPNNKQREHRCNKNTLFKECRSSNEAVLVPHPPYKYASTSSFTRIHRKHRRTLECVRPDTEWYYLLICTERKEPRRGMGEQKLNTLC</sequence>
<organism evidence="1 2">
    <name type="scientific">Vespula pensylvanica</name>
    <name type="common">Western yellow jacket</name>
    <name type="synonym">Wasp</name>
    <dbReference type="NCBI Taxonomy" id="30213"/>
    <lineage>
        <taxon>Eukaryota</taxon>
        <taxon>Metazoa</taxon>
        <taxon>Ecdysozoa</taxon>
        <taxon>Arthropoda</taxon>
        <taxon>Hexapoda</taxon>
        <taxon>Insecta</taxon>
        <taxon>Pterygota</taxon>
        <taxon>Neoptera</taxon>
        <taxon>Endopterygota</taxon>
        <taxon>Hymenoptera</taxon>
        <taxon>Apocrita</taxon>
        <taxon>Aculeata</taxon>
        <taxon>Vespoidea</taxon>
        <taxon>Vespidae</taxon>
        <taxon>Vespinae</taxon>
        <taxon>Vespula</taxon>
    </lineage>
</organism>
<evidence type="ECO:0000313" key="1">
    <source>
        <dbReference type="EMBL" id="KAF7416879.1"/>
    </source>
</evidence>
<dbReference type="Proteomes" id="UP000600918">
    <property type="component" value="Unassembled WGS sequence"/>
</dbReference>
<name>A0A834NRW7_VESPE</name>
<reference evidence="1" key="1">
    <citation type="journal article" date="2020" name="G3 (Bethesda)">
        <title>High-Quality Assemblies for Three Invasive Social Wasps from the &lt;i&gt;Vespula&lt;/i&gt; Genus.</title>
        <authorList>
            <person name="Harrop T.W.R."/>
            <person name="Guhlin J."/>
            <person name="McLaughlin G.M."/>
            <person name="Permina E."/>
            <person name="Stockwell P."/>
            <person name="Gilligan J."/>
            <person name="Le Lec M.F."/>
            <person name="Gruber M.A.M."/>
            <person name="Quinn O."/>
            <person name="Lovegrove M."/>
            <person name="Duncan E.J."/>
            <person name="Remnant E.J."/>
            <person name="Van Eeckhoven J."/>
            <person name="Graham B."/>
            <person name="Knapp R.A."/>
            <person name="Langford K.W."/>
            <person name="Kronenberg Z."/>
            <person name="Press M.O."/>
            <person name="Eacker S.M."/>
            <person name="Wilson-Rankin E.E."/>
            <person name="Purcell J."/>
            <person name="Lester P.J."/>
            <person name="Dearden P.K."/>
        </authorList>
    </citation>
    <scope>NUCLEOTIDE SEQUENCE</scope>
    <source>
        <strain evidence="1">Volc-1</strain>
    </source>
</reference>
<accession>A0A834NRW7</accession>
<protein>
    <submittedName>
        <fullName evidence="1">Uncharacterized protein</fullName>
    </submittedName>
</protein>
<gene>
    <name evidence="1" type="ORF">H0235_011410</name>
</gene>
<evidence type="ECO:0000313" key="2">
    <source>
        <dbReference type="Proteomes" id="UP000600918"/>
    </source>
</evidence>